<feature type="region of interest" description="Disordered" evidence="1">
    <location>
        <begin position="564"/>
        <end position="603"/>
    </location>
</feature>
<reference evidence="3" key="1">
    <citation type="submission" date="2020-11" db="EMBL/GenBank/DDBJ databases">
        <title>Whole-genome analyses of Nonomuraea sp. K274.</title>
        <authorList>
            <person name="Veyisoglu A."/>
        </authorList>
    </citation>
    <scope>NUCLEOTIDE SEQUENCE</scope>
    <source>
        <strain evidence="3">K274</strain>
    </source>
</reference>
<dbReference type="RefSeq" id="WP_207756056.1">
    <property type="nucleotide sequence ID" value="NZ_JADOGI010000045.1"/>
</dbReference>
<feature type="compositionally biased region" description="Low complexity" evidence="1">
    <location>
        <begin position="578"/>
        <end position="591"/>
    </location>
</feature>
<feature type="transmembrane region" description="Helical" evidence="2">
    <location>
        <begin position="198"/>
        <end position="217"/>
    </location>
</feature>
<dbReference type="AlphaFoldDB" id="A0A931EX70"/>
<dbReference type="Proteomes" id="UP000605361">
    <property type="component" value="Unassembled WGS sequence"/>
</dbReference>
<evidence type="ECO:0000313" key="3">
    <source>
        <dbReference type="EMBL" id="MBF8187459.1"/>
    </source>
</evidence>
<feature type="transmembrane region" description="Helical" evidence="2">
    <location>
        <begin position="283"/>
        <end position="302"/>
    </location>
</feature>
<keyword evidence="2" id="KW-1133">Transmembrane helix</keyword>
<sequence>MDWPNCPDCGAALSAVVDACPECRLLLHGPAADAYLAVAVTLARVEEHRAELVRRRDEALAGMRRAGTALTTAPATDATRARDAVSVGGSVTDSVGGLVAEAGGTRPVADTGPVESDGPIARVRRGRRTGRDLSHRAVQNLLLLLGGLLLSIAAVVFTLVSWQVPTLRALILSVFTLGVLAAPWLLVRRRLVATAETVALIGLVLIPLDGVAIAQIFDSAGPSTDPELNPMWGWSLSAAALAVAWAAYSWAAPLRLPAAVAIVLAQAPLPLAGLALLGGSPSGFSWMAAGLLATAAFDLALWQAARRARAAIEYVTTAVAGALAWVLGTSLTALLAVSEADADHLGSVPLVSPFVVAGLLAAASVIAMWWAGSTRAPAARLLIAACSGLAAIGAVCAVPASVVPVSWQAAVFAVTACLLLAATLKLPVRLRDGLRTGGVLTLAAAASWKAPGVAEVAFAPLSWLADIWRDVTGPASGLLSPAVVPWGDTAATPVVMSAVAAGLALVPRGAPGELWTGPLRRTLCLVFASLAVLTTPVATGMPYEVALAVLVALACALLLGRPRTAPHPGTAPRPDTVPSPSENAPSSPENARPLRADLLTRVG</sequence>
<feature type="transmembrane region" description="Helical" evidence="2">
    <location>
        <begin position="314"/>
        <end position="338"/>
    </location>
</feature>
<feature type="transmembrane region" description="Helical" evidence="2">
    <location>
        <begin position="166"/>
        <end position="186"/>
    </location>
</feature>
<accession>A0A931EX70</accession>
<comment type="caution">
    <text evidence="3">The sequence shown here is derived from an EMBL/GenBank/DDBJ whole genome shotgun (WGS) entry which is preliminary data.</text>
</comment>
<name>A0A931EX70_9ACTN</name>
<feature type="transmembrane region" description="Helical" evidence="2">
    <location>
        <begin position="382"/>
        <end position="403"/>
    </location>
</feature>
<dbReference type="EMBL" id="JADOGI010000045">
    <property type="protein sequence ID" value="MBF8187459.1"/>
    <property type="molecule type" value="Genomic_DNA"/>
</dbReference>
<keyword evidence="2" id="KW-0812">Transmembrane</keyword>
<evidence type="ECO:0000313" key="4">
    <source>
        <dbReference type="Proteomes" id="UP000605361"/>
    </source>
</evidence>
<feature type="transmembrane region" description="Helical" evidence="2">
    <location>
        <begin position="409"/>
        <end position="428"/>
    </location>
</feature>
<evidence type="ECO:0000256" key="2">
    <source>
        <dbReference type="SAM" id="Phobius"/>
    </source>
</evidence>
<keyword evidence="2" id="KW-0472">Membrane</keyword>
<feature type="transmembrane region" description="Helical" evidence="2">
    <location>
        <begin position="350"/>
        <end position="370"/>
    </location>
</feature>
<feature type="transmembrane region" description="Helical" evidence="2">
    <location>
        <begin position="232"/>
        <end position="251"/>
    </location>
</feature>
<feature type="non-terminal residue" evidence="3">
    <location>
        <position position="603"/>
    </location>
</feature>
<feature type="transmembrane region" description="Helical" evidence="2">
    <location>
        <begin position="141"/>
        <end position="160"/>
    </location>
</feature>
<gene>
    <name evidence="3" type="ORF">ITP53_17300</name>
</gene>
<proteinExistence type="predicted"/>
<feature type="transmembrane region" description="Helical" evidence="2">
    <location>
        <begin position="258"/>
        <end position="277"/>
    </location>
</feature>
<organism evidence="3 4">
    <name type="scientific">Nonomuraea cypriaca</name>
    <dbReference type="NCBI Taxonomy" id="1187855"/>
    <lineage>
        <taxon>Bacteria</taxon>
        <taxon>Bacillati</taxon>
        <taxon>Actinomycetota</taxon>
        <taxon>Actinomycetes</taxon>
        <taxon>Streptosporangiales</taxon>
        <taxon>Streptosporangiaceae</taxon>
        <taxon>Nonomuraea</taxon>
    </lineage>
</organism>
<protein>
    <submittedName>
        <fullName evidence="3">Uncharacterized protein</fullName>
    </submittedName>
</protein>
<keyword evidence="4" id="KW-1185">Reference proteome</keyword>
<evidence type="ECO:0000256" key="1">
    <source>
        <dbReference type="SAM" id="MobiDB-lite"/>
    </source>
</evidence>